<evidence type="ECO:0000313" key="3">
    <source>
        <dbReference type="Proteomes" id="UP000053257"/>
    </source>
</evidence>
<organism evidence="2 3">
    <name type="scientific">Phlebiopsis gigantea (strain 11061_1 CR5-6)</name>
    <name type="common">White-rot fungus</name>
    <name type="synonym">Peniophora gigantea</name>
    <dbReference type="NCBI Taxonomy" id="745531"/>
    <lineage>
        <taxon>Eukaryota</taxon>
        <taxon>Fungi</taxon>
        <taxon>Dikarya</taxon>
        <taxon>Basidiomycota</taxon>
        <taxon>Agaricomycotina</taxon>
        <taxon>Agaricomycetes</taxon>
        <taxon>Polyporales</taxon>
        <taxon>Phanerochaetaceae</taxon>
        <taxon>Phlebiopsis</taxon>
    </lineage>
</organism>
<keyword evidence="3" id="KW-1185">Reference proteome</keyword>
<proteinExistence type="predicted"/>
<dbReference type="HOGENOM" id="CLU_1225166_0_0_1"/>
<protein>
    <submittedName>
        <fullName evidence="2">Uncharacterized protein</fullName>
    </submittedName>
</protein>
<dbReference type="AlphaFoldDB" id="A0A0C3NQ16"/>
<name>A0A0C3NQ16_PHLG1</name>
<evidence type="ECO:0000256" key="1">
    <source>
        <dbReference type="SAM" id="MobiDB-lite"/>
    </source>
</evidence>
<feature type="compositionally biased region" description="Polar residues" evidence="1">
    <location>
        <begin position="42"/>
        <end position="53"/>
    </location>
</feature>
<evidence type="ECO:0000313" key="2">
    <source>
        <dbReference type="EMBL" id="KIP07254.1"/>
    </source>
</evidence>
<accession>A0A0C3NQ16</accession>
<dbReference type="Proteomes" id="UP000053257">
    <property type="component" value="Unassembled WGS sequence"/>
</dbReference>
<gene>
    <name evidence="2" type="ORF">PHLGIDRAFT_118305</name>
</gene>
<sequence length="226" mass="24575">MAEPSSPPAAVGRVAHAACRRPQVASTSLSSHVHSIMWRPGRTSSNSRQGPEEQTATWATLFCPDDVESSADVASRCVLAKGRYIEKRETHNTLSSALRYTRRASMSVAQHSLYRSCSAPENSPASPAPTWSAEFGSLQTQKFAGLKSQVTEHRKARWASSCSWGFKPTQVHIGQLDLAVWLDALHAGVATVLDHFLAPRALVVADVMAGARELMIRQRAEEIQAA</sequence>
<feature type="region of interest" description="Disordered" evidence="1">
    <location>
        <begin position="25"/>
        <end position="53"/>
    </location>
</feature>
<dbReference type="EMBL" id="KN840501">
    <property type="protein sequence ID" value="KIP07254.1"/>
    <property type="molecule type" value="Genomic_DNA"/>
</dbReference>
<reference evidence="2 3" key="1">
    <citation type="journal article" date="2014" name="PLoS Genet.">
        <title>Analysis of the Phlebiopsis gigantea genome, transcriptome and secretome provides insight into its pioneer colonization strategies of wood.</title>
        <authorList>
            <person name="Hori C."/>
            <person name="Ishida T."/>
            <person name="Igarashi K."/>
            <person name="Samejima M."/>
            <person name="Suzuki H."/>
            <person name="Master E."/>
            <person name="Ferreira P."/>
            <person name="Ruiz-Duenas F.J."/>
            <person name="Held B."/>
            <person name="Canessa P."/>
            <person name="Larrondo L.F."/>
            <person name="Schmoll M."/>
            <person name="Druzhinina I.S."/>
            <person name="Kubicek C.P."/>
            <person name="Gaskell J.A."/>
            <person name="Kersten P."/>
            <person name="St John F."/>
            <person name="Glasner J."/>
            <person name="Sabat G."/>
            <person name="Splinter BonDurant S."/>
            <person name="Syed K."/>
            <person name="Yadav J."/>
            <person name="Mgbeahuruike A.C."/>
            <person name="Kovalchuk A."/>
            <person name="Asiegbu F.O."/>
            <person name="Lackner G."/>
            <person name="Hoffmeister D."/>
            <person name="Rencoret J."/>
            <person name="Gutierrez A."/>
            <person name="Sun H."/>
            <person name="Lindquist E."/>
            <person name="Barry K."/>
            <person name="Riley R."/>
            <person name="Grigoriev I.V."/>
            <person name="Henrissat B."/>
            <person name="Kues U."/>
            <person name="Berka R.M."/>
            <person name="Martinez A.T."/>
            <person name="Covert S.F."/>
            <person name="Blanchette R.A."/>
            <person name="Cullen D."/>
        </authorList>
    </citation>
    <scope>NUCLEOTIDE SEQUENCE [LARGE SCALE GENOMIC DNA]</scope>
    <source>
        <strain evidence="2 3">11061_1 CR5-6</strain>
    </source>
</reference>